<dbReference type="NCBIfam" id="TIGR02743">
    <property type="entry name" value="TraW"/>
    <property type="match status" value="1"/>
</dbReference>
<dbReference type="InterPro" id="IPR014114">
    <property type="entry name" value="TraW"/>
</dbReference>
<proteinExistence type="predicted"/>
<keyword evidence="4" id="KW-1185">Reference proteome</keyword>
<evidence type="ECO:0000256" key="1">
    <source>
        <dbReference type="SAM" id="SignalP"/>
    </source>
</evidence>
<reference evidence="3 4" key="1">
    <citation type="submission" date="2020-11" db="EMBL/GenBank/DDBJ databases">
        <title>Taxonomic investigation of Rahnella strains.</title>
        <authorList>
            <person name="Lee S.D."/>
        </authorList>
    </citation>
    <scope>NUCLEOTIDE SEQUENCE [LARGE SCALE GENOMIC DNA]</scope>
    <source>
        <strain evidence="3 4">SAP-17</strain>
    </source>
</reference>
<organism evidence="3 4">
    <name type="scientific">Rahnella laticis</name>
    <dbReference type="NCBI Taxonomy" id="2787622"/>
    <lineage>
        <taxon>Bacteria</taxon>
        <taxon>Pseudomonadati</taxon>
        <taxon>Pseudomonadota</taxon>
        <taxon>Gammaproteobacteria</taxon>
        <taxon>Enterobacterales</taxon>
        <taxon>Yersiniaceae</taxon>
        <taxon>Rahnella</taxon>
    </lineage>
</organism>
<dbReference type="Pfam" id="PF12477">
    <property type="entry name" value="TraW_N"/>
    <property type="match status" value="1"/>
</dbReference>
<evidence type="ECO:0000313" key="4">
    <source>
        <dbReference type="Proteomes" id="UP000636811"/>
    </source>
</evidence>
<sequence>MKRACLIVLLCGLSTARAADLGTWGDLYPIAEPDLVGTMKQRLGDMEKSGELAQKQDEFKQRVIENSLRPAPVRGVAIARENTTRLYDPTFIVSQDISDHQGHVFAKKGQRVNPLDSVPFAQTLYFIDADDKRQLAWFKTQKSTTLSAKVILVNGDIAQATKALGSRIYFDQDGVLTKKFALIAVPARVTAAPDGVHLQIDTFAVEGQP</sequence>
<dbReference type="Proteomes" id="UP000636811">
    <property type="component" value="Unassembled WGS sequence"/>
</dbReference>
<dbReference type="RefSeq" id="WP_195815957.1">
    <property type="nucleotide sequence ID" value="NZ_JADOBI010000013.1"/>
</dbReference>
<evidence type="ECO:0000259" key="2">
    <source>
        <dbReference type="Pfam" id="PF12477"/>
    </source>
</evidence>
<comment type="caution">
    <text evidence="3">The sequence shown here is derived from an EMBL/GenBank/DDBJ whole genome shotgun (WGS) entry which is preliminary data.</text>
</comment>
<evidence type="ECO:0000313" key="3">
    <source>
        <dbReference type="EMBL" id="MBF7982104.1"/>
    </source>
</evidence>
<accession>A0ABS0EAI5</accession>
<feature type="signal peptide" evidence="1">
    <location>
        <begin position="1"/>
        <end position="18"/>
    </location>
</feature>
<dbReference type="NCBIfam" id="NF010298">
    <property type="entry name" value="PRK13738.1"/>
    <property type="match status" value="1"/>
</dbReference>
<dbReference type="InterPro" id="IPR025864">
    <property type="entry name" value="TraW_N_dom"/>
</dbReference>
<keyword evidence="1" id="KW-0732">Signal</keyword>
<protein>
    <submittedName>
        <fullName evidence="3">Type-F conjugative transfer system protein TraW</fullName>
    </submittedName>
</protein>
<gene>
    <name evidence="3" type="primary">traW</name>
    <name evidence="3" type="ORF">IV433_22090</name>
</gene>
<name>A0ABS0EAI5_9GAMM</name>
<feature type="chain" id="PRO_5046698214" evidence="1">
    <location>
        <begin position="19"/>
        <end position="209"/>
    </location>
</feature>
<dbReference type="EMBL" id="JADOBI010000013">
    <property type="protein sequence ID" value="MBF7982104.1"/>
    <property type="molecule type" value="Genomic_DNA"/>
</dbReference>
<feature type="domain" description="Type-F conjugative transfer system protein TraW N-terminal" evidence="2">
    <location>
        <begin position="4"/>
        <end position="31"/>
    </location>
</feature>